<evidence type="ECO:0000256" key="6">
    <source>
        <dbReference type="ARBA" id="ARBA00022777"/>
    </source>
</evidence>
<keyword evidence="3" id="KW-0723">Serine/threonine-protein kinase</keyword>
<dbReference type="Gene3D" id="1.10.510.10">
    <property type="entry name" value="Transferase(Phosphotransferase) domain 1"/>
    <property type="match status" value="1"/>
</dbReference>
<dbReference type="PANTHER" id="PTHR44899:SF4">
    <property type="entry name" value="SERINE_THREONINE-PROTEIN KINASE NEK1"/>
    <property type="match status" value="1"/>
</dbReference>
<organism evidence="11 12">
    <name type="scientific">Cirrhinus molitorella</name>
    <name type="common">mud carp</name>
    <dbReference type="NCBI Taxonomy" id="172907"/>
    <lineage>
        <taxon>Eukaryota</taxon>
        <taxon>Metazoa</taxon>
        <taxon>Chordata</taxon>
        <taxon>Craniata</taxon>
        <taxon>Vertebrata</taxon>
        <taxon>Euteleostomi</taxon>
        <taxon>Actinopterygii</taxon>
        <taxon>Neopterygii</taxon>
        <taxon>Teleostei</taxon>
        <taxon>Ostariophysi</taxon>
        <taxon>Cypriniformes</taxon>
        <taxon>Cyprinidae</taxon>
        <taxon>Labeoninae</taxon>
        <taxon>Labeonini</taxon>
        <taxon>Cirrhinus</taxon>
    </lineage>
</organism>
<keyword evidence="6" id="KW-0418">Kinase</keyword>
<evidence type="ECO:0000313" key="12">
    <source>
        <dbReference type="Proteomes" id="UP001558613"/>
    </source>
</evidence>
<evidence type="ECO:0000256" key="5">
    <source>
        <dbReference type="ARBA" id="ARBA00022741"/>
    </source>
</evidence>
<dbReference type="InterPro" id="IPR011009">
    <property type="entry name" value="Kinase-like_dom_sf"/>
</dbReference>
<dbReference type="InterPro" id="IPR000719">
    <property type="entry name" value="Prot_kinase_dom"/>
</dbReference>
<proteinExistence type="inferred from homology"/>
<comment type="caution">
    <text evidence="11">The sequence shown here is derived from an EMBL/GenBank/DDBJ whole genome shotgun (WGS) entry which is preliminary data.</text>
</comment>
<dbReference type="InterPro" id="IPR008271">
    <property type="entry name" value="Ser/Thr_kinase_AS"/>
</dbReference>
<evidence type="ECO:0000256" key="7">
    <source>
        <dbReference type="ARBA" id="ARBA00022840"/>
    </source>
</evidence>
<evidence type="ECO:0000259" key="10">
    <source>
        <dbReference type="PROSITE" id="PS50011"/>
    </source>
</evidence>
<dbReference type="Proteomes" id="UP001558613">
    <property type="component" value="Unassembled WGS sequence"/>
</dbReference>
<dbReference type="PANTHER" id="PTHR44899">
    <property type="entry name" value="CAMK FAMILY PROTEIN KINASE"/>
    <property type="match status" value="1"/>
</dbReference>
<evidence type="ECO:0000256" key="9">
    <source>
        <dbReference type="ARBA" id="ARBA00048679"/>
    </source>
</evidence>
<keyword evidence="5" id="KW-0547">Nucleotide-binding</keyword>
<protein>
    <recommendedName>
        <fullName evidence="2">non-specific serine/threonine protein kinase</fullName>
        <ecNumber evidence="2">2.7.11.1</ecNumber>
    </recommendedName>
</protein>
<evidence type="ECO:0000256" key="4">
    <source>
        <dbReference type="ARBA" id="ARBA00022679"/>
    </source>
</evidence>
<sequence>ILDWLVQICLALQYLHEKNILHRDIKPQNIFLTEDGYINLGDFGCSKAMKRADAYATSAVGADLYVSPEVYQKKYNYKR</sequence>
<keyword evidence="7" id="KW-0067">ATP-binding</keyword>
<dbReference type="EMBL" id="JAYMGO010000003">
    <property type="protein sequence ID" value="KAL1277294.1"/>
    <property type="molecule type" value="Genomic_DNA"/>
</dbReference>
<comment type="catalytic activity">
    <reaction evidence="9">
        <text>L-seryl-[protein] + ATP = O-phospho-L-seryl-[protein] + ADP + H(+)</text>
        <dbReference type="Rhea" id="RHEA:17989"/>
        <dbReference type="Rhea" id="RHEA-COMP:9863"/>
        <dbReference type="Rhea" id="RHEA-COMP:11604"/>
        <dbReference type="ChEBI" id="CHEBI:15378"/>
        <dbReference type="ChEBI" id="CHEBI:29999"/>
        <dbReference type="ChEBI" id="CHEBI:30616"/>
        <dbReference type="ChEBI" id="CHEBI:83421"/>
        <dbReference type="ChEBI" id="CHEBI:456216"/>
        <dbReference type="EC" id="2.7.11.1"/>
    </reaction>
</comment>
<feature type="domain" description="Protein kinase" evidence="10">
    <location>
        <begin position="1"/>
        <end position="79"/>
    </location>
</feature>
<keyword evidence="4" id="KW-0808">Transferase</keyword>
<comment type="similarity">
    <text evidence="1">Belongs to the protein kinase superfamily. NEK Ser/Thr protein kinase family. NIMA subfamily.</text>
</comment>
<evidence type="ECO:0000256" key="3">
    <source>
        <dbReference type="ARBA" id="ARBA00022527"/>
    </source>
</evidence>
<dbReference type="Pfam" id="PF00069">
    <property type="entry name" value="Pkinase"/>
    <property type="match status" value="1"/>
</dbReference>
<gene>
    <name evidence="11" type="ORF">QQF64_023967</name>
</gene>
<dbReference type="InterPro" id="IPR051131">
    <property type="entry name" value="NEK_Ser/Thr_kinase_NIMA"/>
</dbReference>
<comment type="catalytic activity">
    <reaction evidence="8">
        <text>L-threonyl-[protein] + ATP = O-phospho-L-threonyl-[protein] + ADP + H(+)</text>
        <dbReference type="Rhea" id="RHEA:46608"/>
        <dbReference type="Rhea" id="RHEA-COMP:11060"/>
        <dbReference type="Rhea" id="RHEA-COMP:11605"/>
        <dbReference type="ChEBI" id="CHEBI:15378"/>
        <dbReference type="ChEBI" id="CHEBI:30013"/>
        <dbReference type="ChEBI" id="CHEBI:30616"/>
        <dbReference type="ChEBI" id="CHEBI:61977"/>
        <dbReference type="ChEBI" id="CHEBI:456216"/>
        <dbReference type="EC" id="2.7.11.1"/>
    </reaction>
</comment>
<keyword evidence="12" id="KW-1185">Reference proteome</keyword>
<dbReference type="PROSITE" id="PS00108">
    <property type="entry name" value="PROTEIN_KINASE_ST"/>
    <property type="match status" value="1"/>
</dbReference>
<feature type="non-terminal residue" evidence="11">
    <location>
        <position position="1"/>
    </location>
</feature>
<reference evidence="11 12" key="1">
    <citation type="submission" date="2023-09" db="EMBL/GenBank/DDBJ databases">
        <authorList>
            <person name="Wang M."/>
        </authorList>
    </citation>
    <scope>NUCLEOTIDE SEQUENCE [LARGE SCALE GENOMIC DNA]</scope>
    <source>
        <strain evidence="11">GT-2023</strain>
        <tissue evidence="11">Liver</tissue>
    </source>
</reference>
<dbReference type="PROSITE" id="PS50011">
    <property type="entry name" value="PROTEIN_KINASE_DOM"/>
    <property type="match status" value="1"/>
</dbReference>
<evidence type="ECO:0000313" key="11">
    <source>
        <dbReference type="EMBL" id="KAL1277294.1"/>
    </source>
</evidence>
<accession>A0ABR3NK73</accession>
<name>A0ABR3NK73_9TELE</name>
<dbReference type="EC" id="2.7.11.1" evidence="2"/>
<evidence type="ECO:0000256" key="8">
    <source>
        <dbReference type="ARBA" id="ARBA00047899"/>
    </source>
</evidence>
<dbReference type="SUPFAM" id="SSF56112">
    <property type="entry name" value="Protein kinase-like (PK-like)"/>
    <property type="match status" value="1"/>
</dbReference>
<evidence type="ECO:0000256" key="1">
    <source>
        <dbReference type="ARBA" id="ARBA00010886"/>
    </source>
</evidence>
<evidence type="ECO:0000256" key="2">
    <source>
        <dbReference type="ARBA" id="ARBA00012513"/>
    </source>
</evidence>